<feature type="compositionally biased region" description="Polar residues" evidence="1">
    <location>
        <begin position="80"/>
        <end position="96"/>
    </location>
</feature>
<dbReference type="EMBL" id="MU001515">
    <property type="protein sequence ID" value="KAF2437641.1"/>
    <property type="molecule type" value="Genomic_DNA"/>
</dbReference>
<dbReference type="Proteomes" id="UP000799764">
    <property type="component" value="Unassembled WGS sequence"/>
</dbReference>
<feature type="compositionally biased region" description="Basic and acidic residues" evidence="1">
    <location>
        <begin position="677"/>
        <end position="698"/>
    </location>
</feature>
<evidence type="ECO:0000256" key="1">
    <source>
        <dbReference type="SAM" id="MobiDB-lite"/>
    </source>
</evidence>
<keyword evidence="3" id="KW-1185">Reference proteome</keyword>
<feature type="region of interest" description="Disordered" evidence="1">
    <location>
        <begin position="149"/>
        <end position="260"/>
    </location>
</feature>
<reference evidence="2" key="1">
    <citation type="journal article" date="2020" name="Stud. Mycol.">
        <title>101 Dothideomycetes genomes: a test case for predicting lifestyles and emergence of pathogens.</title>
        <authorList>
            <person name="Haridas S."/>
            <person name="Albert R."/>
            <person name="Binder M."/>
            <person name="Bloem J."/>
            <person name="Labutti K."/>
            <person name="Salamov A."/>
            <person name="Andreopoulos B."/>
            <person name="Baker S."/>
            <person name="Barry K."/>
            <person name="Bills G."/>
            <person name="Bluhm B."/>
            <person name="Cannon C."/>
            <person name="Castanera R."/>
            <person name="Culley D."/>
            <person name="Daum C."/>
            <person name="Ezra D."/>
            <person name="Gonzalez J."/>
            <person name="Henrissat B."/>
            <person name="Kuo A."/>
            <person name="Liang C."/>
            <person name="Lipzen A."/>
            <person name="Lutzoni F."/>
            <person name="Magnuson J."/>
            <person name="Mondo S."/>
            <person name="Nolan M."/>
            <person name="Ohm R."/>
            <person name="Pangilinan J."/>
            <person name="Park H.-J."/>
            <person name="Ramirez L."/>
            <person name="Alfaro M."/>
            <person name="Sun H."/>
            <person name="Tritt A."/>
            <person name="Yoshinaga Y."/>
            <person name="Zwiers L.-H."/>
            <person name="Turgeon B."/>
            <person name="Goodwin S."/>
            <person name="Spatafora J."/>
            <person name="Crous P."/>
            <person name="Grigoriev I."/>
        </authorList>
    </citation>
    <scope>NUCLEOTIDE SEQUENCE</scope>
    <source>
        <strain evidence="2">CBS 690.94</strain>
    </source>
</reference>
<feature type="compositionally biased region" description="Low complexity" evidence="1">
    <location>
        <begin position="202"/>
        <end position="221"/>
    </location>
</feature>
<protein>
    <submittedName>
        <fullName evidence="2">Uncharacterized protein</fullName>
    </submittedName>
</protein>
<feature type="compositionally biased region" description="Pro residues" evidence="1">
    <location>
        <begin position="241"/>
        <end position="252"/>
    </location>
</feature>
<feature type="compositionally biased region" description="Polar residues" evidence="1">
    <location>
        <begin position="175"/>
        <end position="193"/>
    </location>
</feature>
<feature type="region of interest" description="Disordered" evidence="1">
    <location>
        <begin position="443"/>
        <end position="611"/>
    </location>
</feature>
<gene>
    <name evidence="2" type="ORF">P171DRAFT_437691</name>
</gene>
<feature type="compositionally biased region" description="Basic and acidic residues" evidence="1">
    <location>
        <begin position="159"/>
        <end position="170"/>
    </location>
</feature>
<feature type="compositionally biased region" description="Basic and acidic residues" evidence="1">
    <location>
        <begin position="725"/>
        <end position="735"/>
    </location>
</feature>
<proteinExistence type="predicted"/>
<feature type="compositionally biased region" description="Low complexity" evidence="1">
    <location>
        <begin position="446"/>
        <end position="461"/>
    </location>
</feature>
<feature type="compositionally biased region" description="Basic and acidic residues" evidence="1">
    <location>
        <begin position="587"/>
        <end position="607"/>
    </location>
</feature>
<accession>A0A9P4P563</accession>
<comment type="caution">
    <text evidence="2">The sequence shown here is derived from an EMBL/GenBank/DDBJ whole genome shotgun (WGS) entry which is preliminary data.</text>
</comment>
<evidence type="ECO:0000313" key="2">
    <source>
        <dbReference type="EMBL" id="KAF2437641.1"/>
    </source>
</evidence>
<feature type="region of interest" description="Disordered" evidence="1">
    <location>
        <begin position="18"/>
        <end position="133"/>
    </location>
</feature>
<evidence type="ECO:0000313" key="3">
    <source>
        <dbReference type="Proteomes" id="UP000799764"/>
    </source>
</evidence>
<dbReference type="AlphaFoldDB" id="A0A9P4P563"/>
<sequence>MAGPRGRCRCISLTACKCPPGTVQTRYNTRGRLKANPVAAEDGSGPAQPPRPSQRYASSSTSSSNLPASPGALPAVDAQHSPQDANHTLADCSSSPTPGPSHSFHTLLVEVGEQEEDEVMSPTALRLDKGKGPAFLRRRDFMSDFADAAEAASLSPSMRRSDPHASRRPEATPFGRQSNRNAGSSAPNSTPVHQHQARGTRPSKAAAPGPGTSPSNPSGHSRTSSSSNWQPPVPDLASTPRPIPTVPTPPAPASREAESVDMTHLAVVRKRSLAAADRHVAKRPRGELSLRDMYQWLTASHAAQTRYAAECTEWSVNHRIDALETNLHNKNETLQTTLANKHEHLQNTFTNQHEHLQATFKNGMSALHMRTESALSKLASRDQADELLKSVTENTVDLRLGFNRFRHDVRQLEEGGKQRRVEVVGLLNDIRNELREGLDRLEAKIPPGAGPSQPAAGRAGPTGPRQPPGGSAGPTGPRQPPGGSAGPTGPRQPPGGSAGPTGPRQPPGGSTGPTGPRQPPGGSTGPTDPRKPSPGPSQYAPESTGPSQRVPSPSQYAPTPVGFADPGQPTSEPTYSSQPSPGPSPDPLERNPRYRESALRIAEHESSADTAARNFEAMRRGRDIAEQRNRLLVRGLVEIDKDLADVDSDKGESIRQGLKGMMMDIEYAAGSTWTTKELNESGREGSEQADGEDTRQLADELDTMGGEGGVQEDGERDSFGGAEDATSRQEDHDTDGGGDASAEEPDERSSSLGSPTPGPLIPGGFIASPGPH</sequence>
<name>A0A9P4P563_9PLEO</name>
<feature type="region of interest" description="Disordered" evidence="1">
    <location>
        <begin position="674"/>
        <end position="772"/>
    </location>
</feature>
<feature type="compositionally biased region" description="Polar residues" evidence="1">
    <location>
        <begin position="540"/>
        <end position="557"/>
    </location>
</feature>
<organism evidence="2 3">
    <name type="scientific">Karstenula rhodostoma CBS 690.94</name>
    <dbReference type="NCBI Taxonomy" id="1392251"/>
    <lineage>
        <taxon>Eukaryota</taxon>
        <taxon>Fungi</taxon>
        <taxon>Dikarya</taxon>
        <taxon>Ascomycota</taxon>
        <taxon>Pezizomycotina</taxon>
        <taxon>Dothideomycetes</taxon>
        <taxon>Pleosporomycetidae</taxon>
        <taxon>Pleosporales</taxon>
        <taxon>Massarineae</taxon>
        <taxon>Didymosphaeriaceae</taxon>
        <taxon>Karstenula</taxon>
    </lineage>
</organism>